<comment type="caution">
    <text evidence="7">The sequence shown here is derived from an EMBL/GenBank/DDBJ whole genome shotgun (WGS) entry which is preliminary data.</text>
</comment>
<dbReference type="OrthoDB" id="9766163at2"/>
<dbReference type="GO" id="GO:1990112">
    <property type="term" value="C:RQC complex"/>
    <property type="evidence" value="ECO:0007669"/>
    <property type="project" value="TreeGrafter"/>
</dbReference>
<name>A0A133KDP8_9FIRM</name>
<dbReference type="GO" id="GO:0019843">
    <property type="term" value="F:rRNA binding"/>
    <property type="evidence" value="ECO:0007669"/>
    <property type="project" value="UniProtKB-UniRule"/>
</dbReference>
<dbReference type="FunFam" id="2.30.310.10:FF:000004">
    <property type="entry name" value="Fibronectin-binding protein A"/>
    <property type="match status" value="1"/>
</dbReference>
<dbReference type="RefSeq" id="WP_060929559.1">
    <property type="nucleotide sequence ID" value="NZ_CAMUDP010000002.1"/>
</dbReference>
<dbReference type="PANTHER" id="PTHR15239:SF6">
    <property type="entry name" value="RIBOSOME QUALITY CONTROL COMPLEX SUBUNIT NEMF"/>
    <property type="match status" value="1"/>
</dbReference>
<dbReference type="GO" id="GO:0072344">
    <property type="term" value="P:rescue of stalled ribosome"/>
    <property type="evidence" value="ECO:0007669"/>
    <property type="project" value="UniProtKB-UniRule"/>
</dbReference>
<comment type="subunit">
    <text evidence="5">Associates with stalled 50S ribosomal subunits. Binds to RqcP.</text>
</comment>
<accession>A0A133KDP8</accession>
<dbReference type="HAMAP" id="MF_00844_B">
    <property type="entry name" value="RqcH_B"/>
    <property type="match status" value="1"/>
</dbReference>
<dbReference type="InterPro" id="IPR051608">
    <property type="entry name" value="RQC_Subunit_NEMF"/>
</dbReference>
<dbReference type="PANTHER" id="PTHR15239">
    <property type="entry name" value="NUCLEAR EXPORT MEDIATOR FACTOR NEMF"/>
    <property type="match status" value="1"/>
</dbReference>
<keyword evidence="2 5" id="KW-0699">rRNA-binding</keyword>
<comment type="function">
    <text evidence="5">Key component of the ribosome quality control system (RQC), a ribosome-associated complex that mediates the extraction of incompletely synthesized nascent chains from stalled ribosomes and their subsequent degradation. RqcH recruits Ala-charged tRNA, and with RqcP directs the elongation of stalled nascent chains on 50S ribosomal subunits, leading to non-templated C-terminal alanine extensions (Ala tail). The Ala tail promotes nascent chain degradation. May add between 1 and at least 8 Ala residues. Binds to stalled 50S ribosomal subunits.</text>
</comment>
<evidence type="ECO:0000259" key="6">
    <source>
        <dbReference type="Pfam" id="PF05670"/>
    </source>
</evidence>
<evidence type="ECO:0000313" key="8">
    <source>
        <dbReference type="Proteomes" id="UP000070383"/>
    </source>
</evidence>
<keyword evidence="8" id="KW-1185">Reference proteome</keyword>
<dbReference type="AlphaFoldDB" id="A0A133KDP8"/>
<dbReference type="Pfam" id="PF05833">
    <property type="entry name" value="NFACT_N"/>
    <property type="match status" value="1"/>
</dbReference>
<evidence type="ECO:0000256" key="5">
    <source>
        <dbReference type="HAMAP-Rule" id="MF_00844"/>
    </source>
</evidence>
<keyword evidence="4 5" id="KW-0648">Protein biosynthesis</keyword>
<keyword evidence="1 5" id="KW-0820">tRNA-binding</keyword>
<sequence>MSYDGIVTRKIVNELKEKLLGAKIQKISQPSKNDIVFNLYSMGKSYKLLLSANNNEARINITKRKFENPDIAPNFCMVLRKHINQGKIIEIKQKGLDRVVIFSIASIDEMGFDTSKKLIIEIMGKYSNIVLVDDNYKIIDAIKRVNSQMSSVREILPSLPYEFIDDGKLDVTSDAFTLNIKTLDQKLPDNQVPYKIFQQFFTGFSPAVGKELVYSAGIDDRINWGLVSEKEKAQLNTEFIRLICNLKEGKLKSYIYKDKDKIKDYHSIKLSHLSYLEEVKQTMSEAVDEFFASNKTHDRLNQKKNDLNRKINSNIKAVNKKIKILRDNLYKKDKIDNLKKLGDLLAANIYRLKKGDNNIDVLDFYNNNEKILIDIDPSLSPWENVNSLYNKSKKIKASYDYAKEDLPKQEELLKYLNQSKDFINRSSSIDELDDIRQELEEYKIIKKKSNKKKSITSKSKPLHYITENSSHIYVGKNSKQNDYITLKLANKDDYWFHIKDLPGSHVILRNENINDEDIQIAAYLAAVNSSITDKSKIDIDYTQKKNVNKAKGAKPGMVYYTDFKTIRVDTSIDLADNIQEIK</sequence>
<dbReference type="InterPro" id="IPR008532">
    <property type="entry name" value="NFACT_RNA-bd"/>
</dbReference>
<dbReference type="EMBL" id="LRPM01000047">
    <property type="protein sequence ID" value="KWZ77630.1"/>
    <property type="molecule type" value="Genomic_DNA"/>
</dbReference>
<evidence type="ECO:0000256" key="3">
    <source>
        <dbReference type="ARBA" id="ARBA00022884"/>
    </source>
</evidence>
<keyword evidence="3 5" id="KW-0694">RNA-binding</keyword>
<evidence type="ECO:0000256" key="2">
    <source>
        <dbReference type="ARBA" id="ARBA00022730"/>
    </source>
</evidence>
<dbReference type="Gene3D" id="2.30.310.10">
    <property type="entry name" value="ibrinogen binding protein from staphylococcus aureus domain"/>
    <property type="match status" value="1"/>
</dbReference>
<feature type="domain" description="NFACT RNA-binding" evidence="6">
    <location>
        <begin position="461"/>
        <end position="556"/>
    </location>
</feature>
<dbReference type="Proteomes" id="UP000070383">
    <property type="component" value="Unassembled WGS sequence"/>
</dbReference>
<dbReference type="PATRIC" id="fig|33036.3.peg.1272"/>
<gene>
    <name evidence="5" type="primary">rqcH</name>
    <name evidence="7" type="ORF">HMPREF3200_01284</name>
</gene>
<evidence type="ECO:0000256" key="1">
    <source>
        <dbReference type="ARBA" id="ARBA00022555"/>
    </source>
</evidence>
<reference evidence="8" key="1">
    <citation type="submission" date="2016-01" db="EMBL/GenBank/DDBJ databases">
        <authorList>
            <person name="Mitreva M."/>
            <person name="Pepin K.H."/>
            <person name="Mihindukulasuriya K.A."/>
            <person name="Fulton R."/>
            <person name="Fronick C."/>
            <person name="O'Laughlin M."/>
            <person name="Miner T."/>
            <person name="Herter B."/>
            <person name="Rosa B.A."/>
            <person name="Cordes M."/>
            <person name="Tomlinson C."/>
            <person name="Wollam A."/>
            <person name="Palsikar V.B."/>
            <person name="Mardis E.R."/>
            <person name="Wilson R.K."/>
        </authorList>
    </citation>
    <scope>NUCLEOTIDE SEQUENCE [LARGE SCALE GENOMIC DNA]</scope>
    <source>
        <strain evidence="8">MJR8151</strain>
    </source>
</reference>
<dbReference type="Pfam" id="PF05670">
    <property type="entry name" value="NFACT-R_1"/>
    <property type="match status" value="1"/>
</dbReference>
<dbReference type="GO" id="GO:0000049">
    <property type="term" value="F:tRNA binding"/>
    <property type="evidence" value="ECO:0007669"/>
    <property type="project" value="UniProtKB-UniRule"/>
</dbReference>
<comment type="similarity">
    <text evidence="5">Belongs to the NEMF family.</text>
</comment>
<dbReference type="STRING" id="33036.HMPREF3200_01284"/>
<dbReference type="GO" id="GO:0043023">
    <property type="term" value="F:ribosomal large subunit binding"/>
    <property type="evidence" value="ECO:0007669"/>
    <property type="project" value="UniProtKB-UniRule"/>
</dbReference>
<proteinExistence type="inferred from homology"/>
<organism evidence="7 8">
    <name type="scientific">Anaerococcus tetradius</name>
    <dbReference type="NCBI Taxonomy" id="33036"/>
    <lineage>
        <taxon>Bacteria</taxon>
        <taxon>Bacillati</taxon>
        <taxon>Bacillota</taxon>
        <taxon>Tissierellia</taxon>
        <taxon>Tissierellales</taxon>
        <taxon>Peptoniphilaceae</taxon>
        <taxon>Anaerococcus</taxon>
    </lineage>
</organism>
<dbReference type="InterPro" id="IPR043682">
    <property type="entry name" value="RqcH_bacterial"/>
</dbReference>
<protein>
    <recommendedName>
        <fullName evidence="5">Rqc2 homolog RqcH</fullName>
        <shortName evidence="5">RqcH</shortName>
    </recommendedName>
</protein>
<evidence type="ECO:0000256" key="4">
    <source>
        <dbReference type="ARBA" id="ARBA00022917"/>
    </source>
</evidence>
<evidence type="ECO:0000313" key="7">
    <source>
        <dbReference type="EMBL" id="KWZ77630.1"/>
    </source>
</evidence>